<dbReference type="Pfam" id="PF06011">
    <property type="entry name" value="TRP"/>
    <property type="match status" value="1"/>
</dbReference>
<feature type="region of interest" description="Disordered" evidence="7">
    <location>
        <begin position="848"/>
        <end position="870"/>
    </location>
</feature>
<dbReference type="InterPro" id="IPR040241">
    <property type="entry name" value="TRP_Flc/Pkd2-like"/>
</dbReference>
<feature type="transmembrane region" description="Helical" evidence="8">
    <location>
        <begin position="411"/>
        <end position="433"/>
    </location>
</feature>
<keyword evidence="11" id="KW-1185">Reference proteome</keyword>
<gene>
    <name evidence="10" type="ORF">SLS53_005146</name>
</gene>
<dbReference type="GO" id="GO:0055085">
    <property type="term" value="P:transmembrane transport"/>
    <property type="evidence" value="ECO:0007669"/>
    <property type="project" value="TreeGrafter"/>
</dbReference>
<feature type="transmembrane region" description="Helical" evidence="8">
    <location>
        <begin position="611"/>
        <end position="632"/>
    </location>
</feature>
<evidence type="ECO:0000256" key="8">
    <source>
        <dbReference type="SAM" id="Phobius"/>
    </source>
</evidence>
<evidence type="ECO:0000313" key="11">
    <source>
        <dbReference type="Proteomes" id="UP001320245"/>
    </source>
</evidence>
<feature type="region of interest" description="Disordered" evidence="7">
    <location>
        <begin position="764"/>
        <end position="836"/>
    </location>
</feature>
<evidence type="ECO:0000313" key="10">
    <source>
        <dbReference type="EMBL" id="KAK7740678.1"/>
    </source>
</evidence>
<dbReference type="PANTHER" id="PTHR31145">
    <property type="entry name" value="INTEGRAL MEMBRANE PROTEIN (AFU_ORTHOLOGUE AFUA_7G01610)"/>
    <property type="match status" value="1"/>
</dbReference>
<dbReference type="EMBL" id="JAJSPL020000019">
    <property type="protein sequence ID" value="KAK7740678.1"/>
    <property type="molecule type" value="Genomic_DNA"/>
</dbReference>
<comment type="similarity">
    <text evidence="2">Belongs to the transient receptor potential (TRP) ion channel family.</text>
</comment>
<evidence type="ECO:0000256" key="6">
    <source>
        <dbReference type="ARBA" id="ARBA00023136"/>
    </source>
</evidence>
<reference evidence="10 11" key="1">
    <citation type="journal article" date="2023" name="PLoS ONE">
        <title>Cytospora paraplurivora sp. nov. isolated from orchards with fruit tree decline syndrome in Ontario, Canada.</title>
        <authorList>
            <person name="Ilyukhin E."/>
            <person name="Nguyen H.D.T."/>
            <person name="Castle A.J."/>
            <person name="Ellouze W."/>
        </authorList>
    </citation>
    <scope>NUCLEOTIDE SEQUENCE [LARGE SCALE GENOMIC DNA]</scope>
    <source>
        <strain evidence="10 11">FDS-564</strain>
    </source>
</reference>
<dbReference type="InterPro" id="IPR032800">
    <property type="entry name" value="TRP_N"/>
</dbReference>
<dbReference type="GO" id="GO:0009272">
    <property type="term" value="P:fungal-type cell wall biogenesis"/>
    <property type="evidence" value="ECO:0007669"/>
    <property type="project" value="TreeGrafter"/>
</dbReference>
<evidence type="ECO:0000259" key="9">
    <source>
        <dbReference type="SMART" id="SM01320"/>
    </source>
</evidence>
<comment type="caution">
    <text evidence="10">The sequence shown here is derived from an EMBL/GenBank/DDBJ whole genome shotgun (WGS) entry which is preliminary data.</text>
</comment>
<dbReference type="PANTHER" id="PTHR31145:SF7">
    <property type="entry name" value="TRP-LIKE ION CHANNEL"/>
    <property type="match status" value="1"/>
</dbReference>
<feature type="transmembrane region" description="Helical" evidence="8">
    <location>
        <begin position="361"/>
        <end position="383"/>
    </location>
</feature>
<comment type="subcellular location">
    <subcellularLocation>
        <location evidence="1">Membrane</location>
        <topology evidence="1">Multi-pass membrane protein</topology>
    </subcellularLocation>
</comment>
<feature type="domain" description="ML-like" evidence="9">
    <location>
        <begin position="47"/>
        <end position="189"/>
    </location>
</feature>
<keyword evidence="4" id="KW-0732">Signal</keyword>
<dbReference type="GO" id="GO:0016020">
    <property type="term" value="C:membrane"/>
    <property type="evidence" value="ECO:0007669"/>
    <property type="project" value="UniProtKB-SubCell"/>
</dbReference>
<feature type="transmembrane region" description="Helical" evidence="8">
    <location>
        <begin position="197"/>
        <end position="218"/>
    </location>
</feature>
<sequence>MRCSSLGHGVPYLSLALSQAAAARDALYTYGTSVTGVTRQLAVDRKPALYTGDFGDCLGGQSLFNITKFDAAYYTDNSTVLFHLDGASNLDHEYLTLRFSMSAYGENRFQMNFKPCSVNIYSMCPLEASVPITAWAVFAVGPAQVGDIPQLAFTIPDFEGFVRLQIFANTTGEELGCFQAGLENGVTLGHLEVMSSVLAMIALVAVSASFATAAYGVSVPHMRTHYAHSISAMVVFETFQGIFFSGALSVNFPRVLVAWWSNFAWSAGQIHSHSMVRSVDSFAGVNGNASQVGGAGAVVINNRDRNLDHAHQLTRSHPYNASNPYDYTWSGNPVTPGTQLPGTSSGFPATLSVLKIPAADAFTIGLIWLLVLLGLLVLGMSLFKSSLEALVKMKQIKYDKMAYFRSHWRSYTVLAVLRTLYTAFAMIMTLALYQFSFGGSTGVRAIAAIIFLLFLLGIGGFTIHTCCVRLYHGQFSVRQDRIAFVHGKTLRVVPFVKVVRPSILQEAETPERTIATIPFFRLQIQEEDRHQLPVHQDQTYVKRFGWLFARYRQTRWWFFGFYPAYQLIRAAFIGGASAAPPAQVYGLLVFEVLSLMIVTKLNPFEGQRNTALAVWMLGITKIATTGLSVAFLPGMNLNRIVATGIGFIIVTVQALLVVALIPLVVLGAMSSYMSLTRNKERFSPAELESTRVRYFEHIQTRALDVQMSKEEKELRKILKEVESNAPPPEPSFFVMSVKRIPKIEDEDGDEGTVDASLAEGAAVDPNLAGRLSQHDRTNSTSSRLSMHSLPRAAMPSRLSWSSKDPADRDTVSLQRPESSLSRSLGGMSGYGLPSSNSMTAVTAYNIAEEEPATWVSEEVSQKSTRKPRCR</sequence>
<feature type="transmembrane region" description="Helical" evidence="8">
    <location>
        <begin position="556"/>
        <end position="576"/>
    </location>
</feature>
<keyword evidence="3 8" id="KW-0812">Transmembrane</keyword>
<dbReference type="Pfam" id="PF14558">
    <property type="entry name" value="TRP_N"/>
    <property type="match status" value="1"/>
</dbReference>
<keyword evidence="6 8" id="KW-0472">Membrane</keyword>
<dbReference type="Proteomes" id="UP001320245">
    <property type="component" value="Unassembled WGS sequence"/>
</dbReference>
<feature type="transmembrane region" description="Helical" evidence="8">
    <location>
        <begin position="582"/>
        <end position="599"/>
    </location>
</feature>
<dbReference type="AlphaFoldDB" id="A0AAN9YEP3"/>
<organism evidence="10 11">
    <name type="scientific">Cytospora paraplurivora</name>
    <dbReference type="NCBI Taxonomy" id="2898453"/>
    <lineage>
        <taxon>Eukaryota</taxon>
        <taxon>Fungi</taxon>
        <taxon>Dikarya</taxon>
        <taxon>Ascomycota</taxon>
        <taxon>Pezizomycotina</taxon>
        <taxon>Sordariomycetes</taxon>
        <taxon>Sordariomycetidae</taxon>
        <taxon>Diaporthales</taxon>
        <taxon>Cytosporaceae</taxon>
        <taxon>Cytospora</taxon>
    </lineage>
</organism>
<feature type="transmembrane region" description="Helical" evidence="8">
    <location>
        <begin position="644"/>
        <end position="669"/>
    </location>
</feature>
<feature type="transmembrane region" description="Helical" evidence="8">
    <location>
        <begin position="445"/>
        <end position="471"/>
    </location>
</feature>
<name>A0AAN9YEP3_9PEZI</name>
<evidence type="ECO:0000256" key="3">
    <source>
        <dbReference type="ARBA" id="ARBA00022692"/>
    </source>
</evidence>
<protein>
    <recommendedName>
        <fullName evidence="9">ML-like domain-containing protein</fullName>
    </recommendedName>
</protein>
<keyword evidence="5 8" id="KW-1133">Transmembrane helix</keyword>
<dbReference type="SMART" id="SM01320">
    <property type="entry name" value="TRP_N"/>
    <property type="match status" value="1"/>
</dbReference>
<evidence type="ECO:0000256" key="2">
    <source>
        <dbReference type="ARBA" id="ARBA00010642"/>
    </source>
</evidence>
<evidence type="ECO:0000256" key="1">
    <source>
        <dbReference type="ARBA" id="ARBA00004141"/>
    </source>
</evidence>
<proteinExistence type="inferred from homology"/>
<accession>A0AAN9YEP3</accession>
<feature type="transmembrane region" description="Helical" evidence="8">
    <location>
        <begin position="230"/>
        <end position="252"/>
    </location>
</feature>
<evidence type="ECO:0000256" key="7">
    <source>
        <dbReference type="SAM" id="MobiDB-lite"/>
    </source>
</evidence>
<dbReference type="InterPro" id="IPR010308">
    <property type="entry name" value="TRP_C"/>
</dbReference>
<evidence type="ECO:0000256" key="4">
    <source>
        <dbReference type="ARBA" id="ARBA00022729"/>
    </source>
</evidence>
<evidence type="ECO:0000256" key="5">
    <source>
        <dbReference type="ARBA" id="ARBA00022989"/>
    </source>
</evidence>